<organism evidence="11 12">
    <name type="scientific">Pinctada imbricata</name>
    <name type="common">Atlantic pearl-oyster</name>
    <name type="synonym">Pinctada martensii</name>
    <dbReference type="NCBI Taxonomy" id="66713"/>
    <lineage>
        <taxon>Eukaryota</taxon>
        <taxon>Metazoa</taxon>
        <taxon>Spiralia</taxon>
        <taxon>Lophotrochozoa</taxon>
        <taxon>Mollusca</taxon>
        <taxon>Bivalvia</taxon>
        <taxon>Autobranchia</taxon>
        <taxon>Pteriomorphia</taxon>
        <taxon>Pterioida</taxon>
        <taxon>Pterioidea</taxon>
        <taxon>Pteriidae</taxon>
        <taxon>Pinctada</taxon>
    </lineage>
</organism>
<dbReference type="PROSITE" id="PS50262">
    <property type="entry name" value="G_PROTEIN_RECEP_F1_2"/>
    <property type="match status" value="1"/>
</dbReference>
<feature type="transmembrane region" description="Helical" evidence="9">
    <location>
        <begin position="48"/>
        <end position="68"/>
    </location>
</feature>
<comment type="caution">
    <text evidence="11">The sequence shown here is derived from an EMBL/GenBank/DDBJ whole genome shotgun (WGS) entry which is preliminary data.</text>
</comment>
<dbReference type="Proteomes" id="UP001186944">
    <property type="component" value="Unassembled WGS sequence"/>
</dbReference>
<proteinExistence type="predicted"/>
<dbReference type="GO" id="GO:0004930">
    <property type="term" value="F:G protein-coupled receptor activity"/>
    <property type="evidence" value="ECO:0007669"/>
    <property type="project" value="UniProtKB-KW"/>
</dbReference>
<comment type="subcellular location">
    <subcellularLocation>
        <location evidence="1">Cell membrane</location>
        <topology evidence="1">Multi-pass membrane protein</topology>
    </subcellularLocation>
</comment>
<keyword evidence="2" id="KW-1003">Cell membrane</keyword>
<dbReference type="PANTHER" id="PTHR24229">
    <property type="entry name" value="NEUROPEPTIDES RECEPTOR"/>
    <property type="match status" value="1"/>
</dbReference>
<feature type="transmembrane region" description="Helical" evidence="9">
    <location>
        <begin position="271"/>
        <end position="292"/>
    </location>
</feature>
<dbReference type="GO" id="GO:0007218">
    <property type="term" value="P:neuropeptide signaling pathway"/>
    <property type="evidence" value="ECO:0007669"/>
    <property type="project" value="TreeGrafter"/>
</dbReference>
<keyword evidence="7" id="KW-0675">Receptor</keyword>
<evidence type="ECO:0000313" key="11">
    <source>
        <dbReference type="EMBL" id="KAK3087519.1"/>
    </source>
</evidence>
<keyword evidence="8" id="KW-0807">Transducer</keyword>
<accession>A0AA88XNE4</accession>
<evidence type="ECO:0000256" key="5">
    <source>
        <dbReference type="ARBA" id="ARBA00023040"/>
    </source>
</evidence>
<dbReference type="EMBL" id="VSWD01000011">
    <property type="protein sequence ID" value="KAK3087519.1"/>
    <property type="molecule type" value="Genomic_DNA"/>
</dbReference>
<keyword evidence="4 9" id="KW-1133">Transmembrane helix</keyword>
<evidence type="ECO:0000256" key="6">
    <source>
        <dbReference type="ARBA" id="ARBA00023136"/>
    </source>
</evidence>
<evidence type="ECO:0000256" key="3">
    <source>
        <dbReference type="ARBA" id="ARBA00022692"/>
    </source>
</evidence>
<evidence type="ECO:0000256" key="9">
    <source>
        <dbReference type="SAM" id="Phobius"/>
    </source>
</evidence>
<keyword evidence="6 9" id="KW-0472">Membrane</keyword>
<evidence type="ECO:0000256" key="8">
    <source>
        <dbReference type="ARBA" id="ARBA00023224"/>
    </source>
</evidence>
<dbReference type="InterPro" id="IPR017452">
    <property type="entry name" value="GPCR_Rhodpsn_7TM"/>
</dbReference>
<sequence length="381" mass="44847">MASTFGDISFVNATGNWTNVNTTDRPKYDHRGHDHTINLISDKYKDGLVAMGSINAVCAIIVNLLLLLTILCRPAMRKSLFYWNIINLCVCGLLSGFVVIPFFTNKFHHEQWFHGADFCLIFTIFEYTQVAFPGMVFICMHIDRFVKVRMGINRSPRMHLGFKILQFVLLVFPWIFVFVICVPILVHGKIYKWEYYQTLQESYCIYIMETEYYTVLLYLMFVTPIIFLIILNIVNLINFKMHESQWKRMMELEQENRDPDSTRSTSQFTMISSAIFMVFWMPFLCSFLRLYICHALRLKRGCFPKELEIFATYVCGMTSSFMRQLPWFLLPDMRTSVTELAQCSLSAFVRKMNDTRQYFSKGPIVVEWPKKQSELMEDDEK</sequence>
<dbReference type="InterPro" id="IPR000276">
    <property type="entry name" value="GPCR_Rhodpsn"/>
</dbReference>
<evidence type="ECO:0000256" key="7">
    <source>
        <dbReference type="ARBA" id="ARBA00023170"/>
    </source>
</evidence>
<feature type="transmembrane region" description="Helical" evidence="9">
    <location>
        <begin position="115"/>
        <end position="139"/>
    </location>
</feature>
<feature type="transmembrane region" description="Helical" evidence="9">
    <location>
        <begin position="215"/>
        <end position="239"/>
    </location>
</feature>
<reference evidence="11" key="1">
    <citation type="submission" date="2019-08" db="EMBL/GenBank/DDBJ databases">
        <title>The improved chromosome-level genome for the pearl oyster Pinctada fucata martensii using PacBio sequencing and Hi-C.</title>
        <authorList>
            <person name="Zheng Z."/>
        </authorList>
    </citation>
    <scope>NUCLEOTIDE SEQUENCE</scope>
    <source>
        <strain evidence="11">ZZ-2019</strain>
        <tissue evidence="11">Adductor muscle</tissue>
    </source>
</reference>
<keyword evidence="5" id="KW-0297">G-protein coupled receptor</keyword>
<evidence type="ECO:0000259" key="10">
    <source>
        <dbReference type="PROSITE" id="PS50262"/>
    </source>
</evidence>
<evidence type="ECO:0000256" key="1">
    <source>
        <dbReference type="ARBA" id="ARBA00004651"/>
    </source>
</evidence>
<name>A0AA88XNE4_PINIB</name>
<evidence type="ECO:0000256" key="2">
    <source>
        <dbReference type="ARBA" id="ARBA00022475"/>
    </source>
</evidence>
<keyword evidence="3 9" id="KW-0812">Transmembrane</keyword>
<dbReference type="Gene3D" id="1.20.1070.10">
    <property type="entry name" value="Rhodopsin 7-helix transmembrane proteins"/>
    <property type="match status" value="1"/>
</dbReference>
<dbReference type="CDD" id="cd00637">
    <property type="entry name" value="7tm_classA_rhodopsin-like"/>
    <property type="match status" value="1"/>
</dbReference>
<dbReference type="SUPFAM" id="SSF81321">
    <property type="entry name" value="Family A G protein-coupled receptor-like"/>
    <property type="match status" value="1"/>
</dbReference>
<feature type="transmembrane region" description="Helical" evidence="9">
    <location>
        <begin position="80"/>
        <end position="103"/>
    </location>
</feature>
<dbReference type="Pfam" id="PF00001">
    <property type="entry name" value="7tm_1"/>
    <property type="match status" value="1"/>
</dbReference>
<dbReference type="GO" id="GO:0042923">
    <property type="term" value="F:neuropeptide binding"/>
    <property type="evidence" value="ECO:0007669"/>
    <property type="project" value="TreeGrafter"/>
</dbReference>
<feature type="domain" description="G-protein coupled receptors family 1 profile" evidence="10">
    <location>
        <begin position="62"/>
        <end position="283"/>
    </location>
</feature>
<evidence type="ECO:0000313" key="12">
    <source>
        <dbReference type="Proteomes" id="UP001186944"/>
    </source>
</evidence>
<keyword evidence="12" id="KW-1185">Reference proteome</keyword>
<dbReference type="PANTHER" id="PTHR24229:SF40">
    <property type="entry name" value="ALLATOSTATIN C RECEPTOR 1-RELATED"/>
    <property type="match status" value="1"/>
</dbReference>
<protein>
    <recommendedName>
        <fullName evidence="10">G-protein coupled receptors family 1 profile domain-containing protein</fullName>
    </recommendedName>
</protein>
<gene>
    <name evidence="11" type="ORF">FSP39_006911</name>
</gene>
<dbReference type="GO" id="GO:0005886">
    <property type="term" value="C:plasma membrane"/>
    <property type="evidence" value="ECO:0007669"/>
    <property type="project" value="UniProtKB-SubCell"/>
</dbReference>
<dbReference type="GO" id="GO:0043005">
    <property type="term" value="C:neuron projection"/>
    <property type="evidence" value="ECO:0007669"/>
    <property type="project" value="TreeGrafter"/>
</dbReference>
<evidence type="ECO:0000256" key="4">
    <source>
        <dbReference type="ARBA" id="ARBA00022989"/>
    </source>
</evidence>
<dbReference type="AlphaFoldDB" id="A0AA88XNE4"/>
<feature type="transmembrane region" description="Helical" evidence="9">
    <location>
        <begin position="160"/>
        <end position="186"/>
    </location>
</feature>